<evidence type="ECO:0000313" key="2">
    <source>
        <dbReference type="EMBL" id="KAJ0974042.1"/>
    </source>
</evidence>
<dbReference type="Proteomes" id="UP001085076">
    <property type="component" value="Miscellaneous, Linkage group lg04"/>
</dbReference>
<accession>A0A9D5HF92</accession>
<keyword evidence="3" id="KW-1185">Reference proteome</keyword>
<evidence type="ECO:0000256" key="1">
    <source>
        <dbReference type="SAM" id="MobiDB-lite"/>
    </source>
</evidence>
<gene>
    <name evidence="2" type="ORF">J5N97_016007</name>
</gene>
<organism evidence="2 3">
    <name type="scientific">Dioscorea zingiberensis</name>
    <dbReference type="NCBI Taxonomy" id="325984"/>
    <lineage>
        <taxon>Eukaryota</taxon>
        <taxon>Viridiplantae</taxon>
        <taxon>Streptophyta</taxon>
        <taxon>Embryophyta</taxon>
        <taxon>Tracheophyta</taxon>
        <taxon>Spermatophyta</taxon>
        <taxon>Magnoliopsida</taxon>
        <taxon>Liliopsida</taxon>
        <taxon>Dioscoreales</taxon>
        <taxon>Dioscoreaceae</taxon>
        <taxon>Dioscorea</taxon>
    </lineage>
</organism>
<comment type="caution">
    <text evidence="2">The sequence shown here is derived from an EMBL/GenBank/DDBJ whole genome shotgun (WGS) entry which is preliminary data.</text>
</comment>
<dbReference type="AlphaFoldDB" id="A0A9D5HF92"/>
<sequence>MKNKKWSSSCEPPPPPSKTDEEWCGISSNEEVDALRRAKSLRLERDASAVRQLSARDCASLLLFGSSCAFLGLTSSWRYCKVCNGSDQALLSSGNDFYVRAVLMVQDFEVHAERTTTRLSSLQWAWWLLDPFKSSH</sequence>
<protein>
    <submittedName>
        <fullName evidence="2">Uncharacterized protein</fullName>
    </submittedName>
</protein>
<name>A0A9D5HF92_9LILI</name>
<evidence type="ECO:0000313" key="3">
    <source>
        <dbReference type="Proteomes" id="UP001085076"/>
    </source>
</evidence>
<feature type="region of interest" description="Disordered" evidence="1">
    <location>
        <begin position="1"/>
        <end position="23"/>
    </location>
</feature>
<reference evidence="2" key="2">
    <citation type="journal article" date="2022" name="Hortic Res">
        <title>The genome of Dioscorea zingiberensis sheds light on the biosynthesis, origin and evolution of the medicinally important diosgenin saponins.</title>
        <authorList>
            <person name="Li Y."/>
            <person name="Tan C."/>
            <person name="Li Z."/>
            <person name="Guo J."/>
            <person name="Li S."/>
            <person name="Chen X."/>
            <person name="Wang C."/>
            <person name="Dai X."/>
            <person name="Yang H."/>
            <person name="Song W."/>
            <person name="Hou L."/>
            <person name="Xu J."/>
            <person name="Tong Z."/>
            <person name="Xu A."/>
            <person name="Yuan X."/>
            <person name="Wang W."/>
            <person name="Yang Q."/>
            <person name="Chen L."/>
            <person name="Sun Z."/>
            <person name="Wang K."/>
            <person name="Pan B."/>
            <person name="Chen J."/>
            <person name="Bao Y."/>
            <person name="Liu F."/>
            <person name="Qi X."/>
            <person name="Gang D.R."/>
            <person name="Wen J."/>
            <person name="Li J."/>
        </authorList>
    </citation>
    <scope>NUCLEOTIDE SEQUENCE</scope>
    <source>
        <strain evidence="2">Dzin_1.0</strain>
    </source>
</reference>
<proteinExistence type="predicted"/>
<dbReference type="EMBL" id="JAGGNH010000004">
    <property type="protein sequence ID" value="KAJ0974042.1"/>
    <property type="molecule type" value="Genomic_DNA"/>
</dbReference>
<reference evidence="2" key="1">
    <citation type="submission" date="2021-03" db="EMBL/GenBank/DDBJ databases">
        <authorList>
            <person name="Li Z."/>
            <person name="Yang C."/>
        </authorList>
    </citation>
    <scope>NUCLEOTIDE SEQUENCE</scope>
    <source>
        <strain evidence="2">Dzin_1.0</strain>
        <tissue evidence="2">Leaf</tissue>
    </source>
</reference>